<comment type="caution">
    <text evidence="1">The sequence shown here is derived from an EMBL/GenBank/DDBJ whole genome shotgun (WGS) entry which is preliminary data.</text>
</comment>
<evidence type="ECO:0000313" key="2">
    <source>
        <dbReference type="Proteomes" id="UP000286075"/>
    </source>
</evidence>
<organism evidence="1 2">
    <name type="scientific">Bacteroides stercorirosoris</name>
    <dbReference type="NCBI Taxonomy" id="871324"/>
    <lineage>
        <taxon>Bacteria</taxon>
        <taxon>Pseudomonadati</taxon>
        <taxon>Bacteroidota</taxon>
        <taxon>Bacteroidia</taxon>
        <taxon>Bacteroidales</taxon>
        <taxon>Bacteroidaceae</taxon>
        <taxon>Bacteroides</taxon>
    </lineage>
</organism>
<dbReference type="EMBL" id="QSCF01000052">
    <property type="protein sequence ID" value="RGX75799.1"/>
    <property type="molecule type" value="Genomic_DNA"/>
</dbReference>
<protein>
    <submittedName>
        <fullName evidence="1">Uncharacterized protein</fullName>
    </submittedName>
</protein>
<reference evidence="1 2" key="1">
    <citation type="submission" date="2018-08" db="EMBL/GenBank/DDBJ databases">
        <title>A genome reference for cultivated species of the human gut microbiota.</title>
        <authorList>
            <person name="Zou Y."/>
            <person name="Xue W."/>
            <person name="Luo G."/>
        </authorList>
    </citation>
    <scope>NUCLEOTIDE SEQUENCE [LARGE SCALE GENOMIC DNA]</scope>
    <source>
        <strain evidence="1 2">OF03-9BH</strain>
    </source>
</reference>
<dbReference type="Proteomes" id="UP000286075">
    <property type="component" value="Unassembled WGS sequence"/>
</dbReference>
<sequence length="127" mass="14401">MNLDPTGNMDVFEINIHDISTVGNHHGVILLTAYDNEIYNISISDFVEPENANRNRSSVLYLYTGYGAPSLSNKIHDVNIRNIVSNTAKYVIQSNMKCEDIYVSNLTQNNTNGELYDLKYIDGFEFN</sequence>
<evidence type="ECO:0000313" key="1">
    <source>
        <dbReference type="EMBL" id="RGX75799.1"/>
    </source>
</evidence>
<proteinExistence type="predicted"/>
<gene>
    <name evidence="1" type="ORF">DXA68_21040</name>
</gene>
<dbReference type="AlphaFoldDB" id="A0A413GXF1"/>
<name>A0A413GXF1_9BACE</name>
<accession>A0A413GXF1</accession>